<dbReference type="InterPro" id="IPR011249">
    <property type="entry name" value="Metalloenz_LuxS/M16"/>
</dbReference>
<dbReference type="Pfam" id="PF00675">
    <property type="entry name" value="Peptidase_M16"/>
    <property type="match status" value="1"/>
</dbReference>
<dbReference type="Proteomes" id="UP000239757">
    <property type="component" value="Unassembled WGS sequence"/>
</dbReference>
<dbReference type="SUPFAM" id="SSF63411">
    <property type="entry name" value="LuxS/MPP-like metallohydrolase"/>
    <property type="match status" value="1"/>
</dbReference>
<evidence type="ECO:0000256" key="5">
    <source>
        <dbReference type="ARBA" id="ARBA00022833"/>
    </source>
</evidence>
<dbReference type="Gene3D" id="3.30.830.10">
    <property type="entry name" value="Metalloenzyme, LuxS/M16 peptidase-like"/>
    <property type="match status" value="1"/>
</dbReference>
<evidence type="ECO:0000256" key="1">
    <source>
        <dbReference type="ARBA" id="ARBA00007261"/>
    </source>
</evidence>
<organism evidence="8 9">
    <name type="scientific">Gossypium barbadense</name>
    <name type="common">Sea Island cotton</name>
    <name type="synonym">Hibiscus barbadensis</name>
    <dbReference type="NCBI Taxonomy" id="3634"/>
    <lineage>
        <taxon>Eukaryota</taxon>
        <taxon>Viridiplantae</taxon>
        <taxon>Streptophyta</taxon>
        <taxon>Embryophyta</taxon>
        <taxon>Tracheophyta</taxon>
        <taxon>Spermatophyta</taxon>
        <taxon>Magnoliopsida</taxon>
        <taxon>eudicotyledons</taxon>
        <taxon>Gunneridae</taxon>
        <taxon>Pentapetalae</taxon>
        <taxon>rosids</taxon>
        <taxon>malvids</taxon>
        <taxon>Malvales</taxon>
        <taxon>Malvaceae</taxon>
        <taxon>Malvoideae</taxon>
        <taxon>Gossypium</taxon>
    </lineage>
</organism>
<dbReference type="OrthoDB" id="952271at2759"/>
<sequence length="77" mass="8439">MCVGFGSFSGPPEAQGLAHFLEYMLFIGSIEFPDENEVYGILGSGDVSLPEATLVEIRDQQSFLELKLQLQTVLAIM</sequence>
<evidence type="ECO:0000313" key="9">
    <source>
        <dbReference type="Proteomes" id="UP000239757"/>
    </source>
</evidence>
<dbReference type="InterPro" id="IPR050626">
    <property type="entry name" value="Peptidase_M16"/>
</dbReference>
<keyword evidence="6" id="KW-0482">Metalloprotease</keyword>
<keyword evidence="5" id="KW-0862">Zinc</keyword>
<keyword evidence="4" id="KW-0378">Hydrolase</keyword>
<dbReference type="GO" id="GO:0008237">
    <property type="term" value="F:metallopeptidase activity"/>
    <property type="evidence" value="ECO:0007669"/>
    <property type="project" value="UniProtKB-KW"/>
</dbReference>
<dbReference type="PANTHER" id="PTHR43690:SF18">
    <property type="entry name" value="INSULIN-DEGRADING ENZYME-RELATED"/>
    <property type="match status" value="1"/>
</dbReference>
<protein>
    <recommendedName>
        <fullName evidence="7">Peptidase M16 N-terminal domain-containing protein</fullName>
    </recommendedName>
</protein>
<dbReference type="InterPro" id="IPR011765">
    <property type="entry name" value="Pept_M16_N"/>
</dbReference>
<evidence type="ECO:0000256" key="3">
    <source>
        <dbReference type="ARBA" id="ARBA00022723"/>
    </source>
</evidence>
<evidence type="ECO:0000256" key="4">
    <source>
        <dbReference type="ARBA" id="ARBA00022801"/>
    </source>
</evidence>
<evidence type="ECO:0000313" key="8">
    <source>
        <dbReference type="EMBL" id="PPR89118.1"/>
    </source>
</evidence>
<keyword evidence="3" id="KW-0479">Metal-binding</keyword>
<dbReference type="AlphaFoldDB" id="A0A2P5WDF6"/>
<dbReference type="GO" id="GO:0046872">
    <property type="term" value="F:metal ion binding"/>
    <property type="evidence" value="ECO:0007669"/>
    <property type="project" value="UniProtKB-KW"/>
</dbReference>
<dbReference type="GO" id="GO:0005829">
    <property type="term" value="C:cytosol"/>
    <property type="evidence" value="ECO:0007669"/>
    <property type="project" value="TreeGrafter"/>
</dbReference>
<keyword evidence="2" id="KW-0645">Protease</keyword>
<dbReference type="EMBL" id="KZ668048">
    <property type="protein sequence ID" value="PPR89118.1"/>
    <property type="molecule type" value="Genomic_DNA"/>
</dbReference>
<accession>A0A2P5WDF6</accession>
<gene>
    <name evidence="8" type="ORF">GOBAR_AA31562</name>
</gene>
<name>A0A2P5WDF6_GOSBA</name>
<proteinExistence type="inferred from homology"/>
<evidence type="ECO:0000256" key="6">
    <source>
        <dbReference type="ARBA" id="ARBA00023049"/>
    </source>
</evidence>
<reference evidence="8 9" key="1">
    <citation type="submission" date="2015-01" db="EMBL/GenBank/DDBJ databases">
        <title>Genome of allotetraploid Gossypium barbadense reveals genomic plasticity and fiber elongation in cotton evolution.</title>
        <authorList>
            <person name="Chen X."/>
            <person name="Liu X."/>
            <person name="Zhao B."/>
            <person name="Zheng H."/>
            <person name="Hu Y."/>
            <person name="Lu G."/>
            <person name="Yang C."/>
            <person name="Chen J."/>
            <person name="Shan C."/>
            <person name="Zhang L."/>
            <person name="Zhou Y."/>
            <person name="Wang L."/>
            <person name="Guo W."/>
            <person name="Bai Y."/>
            <person name="Ruan J."/>
            <person name="Shangguan X."/>
            <person name="Mao Y."/>
            <person name="Jiang J."/>
            <person name="Zhu Y."/>
            <person name="Lei J."/>
            <person name="Kang H."/>
            <person name="Chen S."/>
            <person name="He X."/>
            <person name="Wang R."/>
            <person name="Wang Y."/>
            <person name="Chen J."/>
            <person name="Wang L."/>
            <person name="Yu S."/>
            <person name="Wang B."/>
            <person name="Wei J."/>
            <person name="Song S."/>
            <person name="Lu X."/>
            <person name="Gao Z."/>
            <person name="Gu W."/>
            <person name="Deng X."/>
            <person name="Ma D."/>
            <person name="Wang S."/>
            <person name="Liang W."/>
            <person name="Fang L."/>
            <person name="Cai C."/>
            <person name="Zhu X."/>
            <person name="Zhou B."/>
            <person name="Zhang Y."/>
            <person name="Chen Z."/>
            <person name="Xu S."/>
            <person name="Zhu R."/>
            <person name="Wang S."/>
            <person name="Zhang T."/>
            <person name="Zhao G."/>
        </authorList>
    </citation>
    <scope>NUCLEOTIDE SEQUENCE [LARGE SCALE GENOMIC DNA]</scope>
    <source>
        <strain evidence="9">cv. Xinhai21</strain>
        <tissue evidence="8">Leaf</tissue>
    </source>
</reference>
<dbReference type="GO" id="GO:0006508">
    <property type="term" value="P:proteolysis"/>
    <property type="evidence" value="ECO:0007669"/>
    <property type="project" value="UniProtKB-KW"/>
</dbReference>
<evidence type="ECO:0000259" key="7">
    <source>
        <dbReference type="Pfam" id="PF00675"/>
    </source>
</evidence>
<dbReference type="PANTHER" id="PTHR43690">
    <property type="entry name" value="NARDILYSIN"/>
    <property type="match status" value="1"/>
</dbReference>
<feature type="domain" description="Peptidase M16 N-terminal" evidence="7">
    <location>
        <begin position="1"/>
        <end position="38"/>
    </location>
</feature>
<comment type="similarity">
    <text evidence="1">Belongs to the peptidase M16 family.</text>
</comment>
<evidence type="ECO:0000256" key="2">
    <source>
        <dbReference type="ARBA" id="ARBA00022670"/>
    </source>
</evidence>